<keyword evidence="12" id="KW-0449">Lipoprotein</keyword>
<evidence type="ECO:0000259" key="16">
    <source>
        <dbReference type="SMART" id="SM00747"/>
    </source>
</evidence>
<feature type="signal peptide" evidence="15">
    <location>
        <begin position="1"/>
        <end position="20"/>
    </location>
</feature>
<feature type="chain" id="PRO_5025447825" description="CFEM domain-containing protein" evidence="15">
    <location>
        <begin position="21"/>
        <end position="529"/>
    </location>
</feature>
<evidence type="ECO:0000256" key="12">
    <source>
        <dbReference type="ARBA" id="ARBA00023288"/>
    </source>
</evidence>
<dbReference type="OrthoDB" id="5378633at2759"/>
<dbReference type="EMBL" id="MU006847">
    <property type="protein sequence ID" value="KAF2634256.1"/>
    <property type="molecule type" value="Genomic_DNA"/>
</dbReference>
<dbReference type="PANTHER" id="PTHR33048">
    <property type="entry name" value="PTH11-LIKE INTEGRAL MEMBRANE PROTEIN (AFU_ORTHOLOGUE AFUA_5G11245)"/>
    <property type="match status" value="1"/>
</dbReference>
<evidence type="ECO:0000256" key="9">
    <source>
        <dbReference type="ARBA" id="ARBA00022989"/>
    </source>
</evidence>
<keyword evidence="11" id="KW-1015">Disulfide bond</keyword>
<feature type="domain" description="CFEM" evidence="16">
    <location>
        <begin position="30"/>
        <end position="91"/>
    </location>
</feature>
<evidence type="ECO:0000256" key="6">
    <source>
        <dbReference type="ARBA" id="ARBA00022622"/>
    </source>
</evidence>
<dbReference type="Pfam" id="PF20684">
    <property type="entry name" value="Fung_rhodopsin"/>
    <property type="match status" value="1"/>
</dbReference>
<reference evidence="17" key="1">
    <citation type="journal article" date="2020" name="Stud. Mycol.">
        <title>101 Dothideomycetes genomes: a test case for predicting lifestyles and emergence of pathogens.</title>
        <authorList>
            <person name="Haridas S."/>
            <person name="Albert R."/>
            <person name="Binder M."/>
            <person name="Bloem J."/>
            <person name="Labutti K."/>
            <person name="Salamov A."/>
            <person name="Andreopoulos B."/>
            <person name="Baker S."/>
            <person name="Barry K."/>
            <person name="Bills G."/>
            <person name="Bluhm B."/>
            <person name="Cannon C."/>
            <person name="Castanera R."/>
            <person name="Culley D."/>
            <person name="Daum C."/>
            <person name="Ezra D."/>
            <person name="Gonzalez J."/>
            <person name="Henrissat B."/>
            <person name="Kuo A."/>
            <person name="Liang C."/>
            <person name="Lipzen A."/>
            <person name="Lutzoni F."/>
            <person name="Magnuson J."/>
            <person name="Mondo S."/>
            <person name="Nolan M."/>
            <person name="Ohm R."/>
            <person name="Pangilinan J."/>
            <person name="Park H.-J."/>
            <person name="Ramirez L."/>
            <person name="Alfaro M."/>
            <person name="Sun H."/>
            <person name="Tritt A."/>
            <person name="Yoshinaga Y."/>
            <person name="Zwiers L.-H."/>
            <person name="Turgeon B."/>
            <person name="Goodwin S."/>
            <person name="Spatafora J."/>
            <person name="Crous P."/>
            <person name="Grigoriev I."/>
        </authorList>
    </citation>
    <scope>NUCLEOTIDE SEQUENCE</scope>
    <source>
        <strain evidence="17">CBS 473.64</strain>
    </source>
</reference>
<keyword evidence="8 15" id="KW-0732">Signal</keyword>
<evidence type="ECO:0000256" key="8">
    <source>
        <dbReference type="ARBA" id="ARBA00022729"/>
    </source>
</evidence>
<keyword evidence="18" id="KW-1185">Reference proteome</keyword>
<protein>
    <recommendedName>
        <fullName evidence="16">CFEM domain-containing protein</fullName>
    </recommendedName>
</protein>
<dbReference type="InterPro" id="IPR008427">
    <property type="entry name" value="Extracellular_membr_CFEM_dom"/>
</dbReference>
<feature type="transmembrane region" description="Helical" evidence="14">
    <location>
        <begin position="298"/>
        <end position="317"/>
    </location>
</feature>
<feature type="transmembrane region" description="Helical" evidence="14">
    <location>
        <begin position="337"/>
        <end position="359"/>
    </location>
</feature>
<gene>
    <name evidence="17" type="ORF">P280DRAFT_485620</name>
</gene>
<name>A0A6A6RFZ1_9PLEO</name>
<accession>A0A6A6RFZ1</accession>
<comment type="subcellular location">
    <subcellularLocation>
        <location evidence="2">Membrane</location>
        <topology evidence="2">Lipid-anchor</topology>
        <topology evidence="2">GPI-anchor</topology>
    </subcellularLocation>
    <subcellularLocation>
        <location evidence="1">Membrane</location>
        <topology evidence="1">Multi-pass membrane protein</topology>
    </subcellularLocation>
    <subcellularLocation>
        <location evidence="3">Secreted</location>
    </subcellularLocation>
</comment>
<comment type="similarity">
    <text evidence="4">Belongs to the RBT5 family.</text>
</comment>
<dbReference type="Proteomes" id="UP000799753">
    <property type="component" value="Unassembled WGS sequence"/>
</dbReference>
<proteinExistence type="inferred from homology"/>
<feature type="transmembrane region" description="Helical" evidence="14">
    <location>
        <begin position="217"/>
        <end position="244"/>
    </location>
</feature>
<evidence type="ECO:0000256" key="1">
    <source>
        <dbReference type="ARBA" id="ARBA00004141"/>
    </source>
</evidence>
<evidence type="ECO:0000256" key="4">
    <source>
        <dbReference type="ARBA" id="ARBA00010031"/>
    </source>
</evidence>
<dbReference type="PANTHER" id="PTHR33048:SF160">
    <property type="entry name" value="SAT4 FAMILY MEMBRANE PROTEIN"/>
    <property type="match status" value="1"/>
</dbReference>
<dbReference type="InterPro" id="IPR052337">
    <property type="entry name" value="SAT4-like"/>
</dbReference>
<evidence type="ECO:0000313" key="18">
    <source>
        <dbReference type="Proteomes" id="UP000799753"/>
    </source>
</evidence>
<evidence type="ECO:0000256" key="10">
    <source>
        <dbReference type="ARBA" id="ARBA00023136"/>
    </source>
</evidence>
<organism evidence="17 18">
    <name type="scientific">Massarina eburnea CBS 473.64</name>
    <dbReference type="NCBI Taxonomy" id="1395130"/>
    <lineage>
        <taxon>Eukaryota</taxon>
        <taxon>Fungi</taxon>
        <taxon>Dikarya</taxon>
        <taxon>Ascomycota</taxon>
        <taxon>Pezizomycotina</taxon>
        <taxon>Dothideomycetes</taxon>
        <taxon>Pleosporomycetidae</taxon>
        <taxon>Pleosporales</taxon>
        <taxon>Massarineae</taxon>
        <taxon>Massarinaceae</taxon>
        <taxon>Massarina</taxon>
    </lineage>
</organism>
<keyword evidence="10 14" id="KW-0472">Membrane</keyword>
<feature type="transmembrane region" description="Helical" evidence="14">
    <location>
        <begin position="103"/>
        <end position="124"/>
    </location>
</feature>
<comment type="similarity">
    <text evidence="13">Belongs to the SAT4 family.</text>
</comment>
<dbReference type="GO" id="GO:0005576">
    <property type="term" value="C:extracellular region"/>
    <property type="evidence" value="ECO:0007669"/>
    <property type="project" value="UniProtKB-SubCell"/>
</dbReference>
<keyword evidence="6" id="KW-0325">Glycoprotein</keyword>
<feature type="transmembrane region" description="Helical" evidence="14">
    <location>
        <begin position="264"/>
        <end position="286"/>
    </location>
</feature>
<evidence type="ECO:0000256" key="15">
    <source>
        <dbReference type="SAM" id="SignalP"/>
    </source>
</evidence>
<keyword evidence="5" id="KW-0964">Secreted</keyword>
<evidence type="ECO:0000313" key="17">
    <source>
        <dbReference type="EMBL" id="KAF2634256.1"/>
    </source>
</evidence>
<evidence type="ECO:0000256" key="3">
    <source>
        <dbReference type="ARBA" id="ARBA00004613"/>
    </source>
</evidence>
<sequence>MKHLIASFLCLFCLLSCGQAQNSTALLQLAIKTLPQCALTCIISGVSKSTCELSDFYCIARNKDLNTEITICVQSSCSIRESLTTKNFTESAFGAPQRDHTHLVSYLGVIGGSFAILAVILRVSARLPFLGGIWGWDDWAILVAMIPLMPLTFLSIRLADYGLGRDIWTVPFDKITTILHIYYFDEMFYLSSLALTKCSILLFYLRIFPNQNFRRIVYATLAVCALYIPGFVIATIVQCMPIRYAWEHWDGEHNGKCFNVNMEGWMSAAINIVLDIIVICMPLRELSKLAMSRRRKAGIMLMFLGGGFVTVVSILRLKWMIQFANSTNVTWDYTPIGYWSTIEVHIGIIFACLPAIRALQYRMFPAQRGTTGYLYNPGPSYANSKGLSYATDSRRKSTFTHTDFLSSRSTDSHGIRSPPRTRHNKEFIQLEEVDFKLRDLDGSNHTHIETGDTSSDDRMLLPIQSTSELAQFPTPTYSKRAMVTPPPKRDLTHAISVRKDYSVTVEISPDQINVNPMKPSEEDRWGTKG</sequence>
<feature type="transmembrane region" description="Helical" evidence="14">
    <location>
        <begin position="136"/>
        <end position="156"/>
    </location>
</feature>
<evidence type="ECO:0000256" key="5">
    <source>
        <dbReference type="ARBA" id="ARBA00022525"/>
    </source>
</evidence>
<evidence type="ECO:0000256" key="14">
    <source>
        <dbReference type="SAM" id="Phobius"/>
    </source>
</evidence>
<evidence type="ECO:0000256" key="2">
    <source>
        <dbReference type="ARBA" id="ARBA00004589"/>
    </source>
</evidence>
<keyword evidence="7 14" id="KW-0812">Transmembrane</keyword>
<dbReference type="SMART" id="SM00747">
    <property type="entry name" value="CFEM"/>
    <property type="match status" value="1"/>
</dbReference>
<evidence type="ECO:0000256" key="11">
    <source>
        <dbReference type="ARBA" id="ARBA00023157"/>
    </source>
</evidence>
<evidence type="ECO:0000256" key="13">
    <source>
        <dbReference type="ARBA" id="ARBA00038359"/>
    </source>
</evidence>
<evidence type="ECO:0000256" key="7">
    <source>
        <dbReference type="ARBA" id="ARBA00022692"/>
    </source>
</evidence>
<dbReference type="Pfam" id="PF05730">
    <property type="entry name" value="CFEM"/>
    <property type="match status" value="1"/>
</dbReference>
<keyword evidence="6" id="KW-0336">GPI-anchor</keyword>
<dbReference type="AlphaFoldDB" id="A0A6A6RFZ1"/>
<dbReference type="InterPro" id="IPR049326">
    <property type="entry name" value="Rhodopsin_dom_fungi"/>
</dbReference>
<keyword evidence="9 14" id="KW-1133">Transmembrane helix</keyword>
<dbReference type="GO" id="GO:0098552">
    <property type="term" value="C:side of membrane"/>
    <property type="evidence" value="ECO:0007669"/>
    <property type="project" value="UniProtKB-KW"/>
</dbReference>